<proteinExistence type="predicted"/>
<accession>A0AAE0D3G8</accession>
<dbReference type="EMBL" id="VYYT01000302">
    <property type="protein sequence ID" value="KAK2745442.1"/>
    <property type="molecule type" value="Genomic_DNA"/>
</dbReference>
<keyword evidence="2" id="KW-1185">Reference proteome</keyword>
<organism evidence="1 2">
    <name type="scientific">Colletotrichum kahawae</name>
    <name type="common">Coffee berry disease fungus</name>
    <dbReference type="NCBI Taxonomy" id="34407"/>
    <lineage>
        <taxon>Eukaryota</taxon>
        <taxon>Fungi</taxon>
        <taxon>Dikarya</taxon>
        <taxon>Ascomycota</taxon>
        <taxon>Pezizomycotina</taxon>
        <taxon>Sordariomycetes</taxon>
        <taxon>Hypocreomycetidae</taxon>
        <taxon>Glomerellales</taxon>
        <taxon>Glomerellaceae</taxon>
        <taxon>Colletotrichum</taxon>
        <taxon>Colletotrichum gloeosporioides species complex</taxon>
    </lineage>
</organism>
<evidence type="ECO:0000313" key="2">
    <source>
        <dbReference type="Proteomes" id="UP001281614"/>
    </source>
</evidence>
<protein>
    <submittedName>
        <fullName evidence="1">WD repeat-containing</fullName>
    </submittedName>
</protein>
<comment type="caution">
    <text evidence="1">The sequence shown here is derived from an EMBL/GenBank/DDBJ whole genome shotgun (WGS) entry which is preliminary data.</text>
</comment>
<dbReference type="AlphaFoldDB" id="A0AAE0D3G8"/>
<gene>
    <name evidence="1" type="ORF">CKAH01_18264</name>
</gene>
<reference evidence="1" key="1">
    <citation type="submission" date="2023-02" db="EMBL/GenBank/DDBJ databases">
        <title>Colletotrichum kahawae CIFC_Que2 genome sequencing and assembly.</title>
        <authorList>
            <person name="Baroncelli R."/>
        </authorList>
    </citation>
    <scope>NUCLEOTIDE SEQUENCE</scope>
    <source>
        <strain evidence="1">CIFC_Que2</strain>
    </source>
</reference>
<name>A0AAE0D3G8_COLKA</name>
<sequence length="565" mass="62890">MVEDYLSTGQPFQSLKARLEYLANRPKSLSKALATGSAGMVAIFLERRFDKAATGDYQWLVDLKDMGYSEIEMADLLYQKFHDGHWIYFETSVSPESSIFTSAPAVDHLEHCAHTCLSAGITRKRSRAETGSALGLGRETKYTIEELCGLAGIAPYSREVSSWNGTVDFIDDKEGLTATISHWIAGSSSPMARELSGLQNVLQQTIAAAIVLQTEGICCESFTLLMAVDGSSQNRQLQVQIRKFDFGIIVAMADQLQKLSGLLSNGETIDQTESFQRITASLEELSSSVVPCPRRTPESIRETLNYVSLAIQALRVGLLCYTQAHIGKLHPFFLDTPIHQLVLVGLDSTSSTVAQNSLRLKVCLTKLTCLHDMLEDEVMVFYPPTCEPDFGKRFDVVGNLEDVVDTWGPASLVYRKQQQDVPVAVALRGGFIGRPLSARTSRSFHWDHNFGSLETSIPLELKEEIVIGSLIQEDTTHCNNKPEDCRAAWNLYELGTCNPLLVASGYQYGTEFGPEYFKLNAAKTYTRVPAVTIKNTMKYDYGALVHNLDQFWGLRIRYQDSYFGR</sequence>
<evidence type="ECO:0000313" key="1">
    <source>
        <dbReference type="EMBL" id="KAK2745442.1"/>
    </source>
</evidence>
<dbReference type="Proteomes" id="UP001281614">
    <property type="component" value="Unassembled WGS sequence"/>
</dbReference>